<keyword evidence="3 5" id="KW-0547">Nucleotide-binding</keyword>
<dbReference type="GO" id="GO:0003723">
    <property type="term" value="F:RNA binding"/>
    <property type="evidence" value="ECO:0007669"/>
    <property type="project" value="InterPro"/>
</dbReference>
<keyword evidence="5 6" id="KW-0696">RNA-directed RNA polymerase</keyword>
<comment type="catalytic activity">
    <reaction evidence="4 5">
        <text>RNA(n) + a ribonucleoside 5'-triphosphate = RNA(n+1) + diphosphate</text>
        <dbReference type="Rhea" id="RHEA:21248"/>
        <dbReference type="Rhea" id="RHEA-COMP:14527"/>
        <dbReference type="Rhea" id="RHEA-COMP:17342"/>
        <dbReference type="ChEBI" id="CHEBI:33019"/>
        <dbReference type="ChEBI" id="CHEBI:61557"/>
        <dbReference type="ChEBI" id="CHEBI:140395"/>
        <dbReference type="EC" id="2.7.7.48"/>
    </reaction>
</comment>
<evidence type="ECO:0000313" key="6">
    <source>
        <dbReference type="EMBL" id="QDH87394.1"/>
    </source>
</evidence>
<dbReference type="InterPro" id="IPR043502">
    <property type="entry name" value="DNA/RNA_pol_sf"/>
</dbReference>
<dbReference type="GO" id="GO:0003968">
    <property type="term" value="F:RNA-directed RNA polymerase activity"/>
    <property type="evidence" value="ECO:0007669"/>
    <property type="project" value="UniProtKB-KW"/>
</dbReference>
<dbReference type="EMBL" id="MN033345">
    <property type="protein sequence ID" value="QDH87394.1"/>
    <property type="molecule type" value="Genomic_DNA"/>
</dbReference>
<dbReference type="InterPro" id="IPR001795">
    <property type="entry name" value="RNA-dir_pol_luteovirus"/>
</dbReference>
<evidence type="ECO:0000256" key="3">
    <source>
        <dbReference type="ARBA" id="ARBA00022741"/>
    </source>
</evidence>
<protein>
    <recommendedName>
        <fullName evidence="5">RNA-directed RNA polymerase</fullName>
        <ecNumber evidence="5">2.7.7.48</ecNumber>
    </recommendedName>
</protein>
<gene>
    <name evidence="6" type="ORF">H3Bulk42153_000001</name>
</gene>
<keyword evidence="5" id="KW-0693">Viral RNA replication</keyword>
<evidence type="ECO:0000256" key="2">
    <source>
        <dbReference type="ARBA" id="ARBA00022695"/>
    </source>
</evidence>
<dbReference type="EC" id="2.7.7.48" evidence="5"/>
<dbReference type="GO" id="GO:0006351">
    <property type="term" value="P:DNA-templated transcription"/>
    <property type="evidence" value="ECO:0007669"/>
    <property type="project" value="InterPro"/>
</dbReference>
<proteinExistence type="predicted"/>
<evidence type="ECO:0000256" key="5">
    <source>
        <dbReference type="RuleBase" id="RU364050"/>
    </source>
</evidence>
<dbReference type="SUPFAM" id="SSF56672">
    <property type="entry name" value="DNA/RNA polymerases"/>
    <property type="match status" value="1"/>
</dbReference>
<accession>A0A514D1A0</accession>
<name>A0A514D1A0_9VIRU</name>
<organism evidence="6">
    <name type="scientific">Riboviria sp</name>
    <dbReference type="NCBI Taxonomy" id="2585031"/>
    <lineage>
        <taxon>Viruses</taxon>
        <taxon>Riboviria</taxon>
    </lineage>
</organism>
<dbReference type="Pfam" id="PF02123">
    <property type="entry name" value="RdRP_4"/>
    <property type="match status" value="1"/>
</dbReference>
<sequence length="495" mass="55534">MLDARDVPNLEFLFSIGEYEICEDEKTKSEKSQEGGIGLEYVGRCSNRVFGGPDSKSPCIHRATESWPDLAKWGKPARGAYGELRSLKLQAGRYTSASCAFHKEAGKALQSNLPVTKVPAALSSKWTGGEDFPPQKALGIRFVLEHQLAGKAGPGFPCSVLSRNNTLLLGFYQPTIEGAIWERMKLLSSFDFSVEDPWELVLHGLIDPVKLFVKNEPHKLVKIAEWRLRLIFSMSVIDNVIARLLFSEQNSSEIEEWASIPLKPGMGLDDEHMSLIYSYVSAHAAQGLMEADMKGWDWSFQEQDFQADLERRAVLNDGKGTLWWQLARAHYHCVARKVVVLSDGEMYKQLAPGIMPSGWYNTSSTNSAARVINHEHAALMEGVEPFIMAMGDDSVERYVPNAEKYYSDLGKTCGMLNVVRQSSFEFCSTHFFNGIGVPVNVTKQLFNLLSSRPITYEDCLTRLEQFHYELRHSPDLPTLAHIISASGWFELVPKL</sequence>
<dbReference type="PRINTS" id="PR00914">
    <property type="entry name" value="LVIRUSRNAPOL"/>
</dbReference>
<reference evidence="6" key="1">
    <citation type="submission" date="2019-05" db="EMBL/GenBank/DDBJ databases">
        <title>Metatranscriptomic reconstruction reveals RNA viruses with the potential to shape carbon cycling in soil.</title>
        <authorList>
            <person name="Starr E.P."/>
            <person name="Nuccio E."/>
            <person name="Pett-Ridge J."/>
            <person name="Banfield J.F."/>
            <person name="Firestone M.K."/>
        </authorList>
    </citation>
    <scope>NUCLEOTIDE SEQUENCE</scope>
    <source>
        <strain evidence="6">H3_Bulk_42_scaffold_153</strain>
    </source>
</reference>
<dbReference type="GO" id="GO:0000166">
    <property type="term" value="F:nucleotide binding"/>
    <property type="evidence" value="ECO:0007669"/>
    <property type="project" value="UniProtKB-KW"/>
</dbReference>
<keyword evidence="2 5" id="KW-0548">Nucleotidyltransferase</keyword>
<keyword evidence="1 5" id="KW-0808">Transferase</keyword>
<evidence type="ECO:0000256" key="4">
    <source>
        <dbReference type="ARBA" id="ARBA00048744"/>
    </source>
</evidence>
<evidence type="ECO:0000256" key="1">
    <source>
        <dbReference type="ARBA" id="ARBA00022679"/>
    </source>
</evidence>